<dbReference type="InterPro" id="IPR002913">
    <property type="entry name" value="START_lipid-bd_dom"/>
</dbReference>
<organism evidence="2">
    <name type="scientific">Cyprideis torosa</name>
    <dbReference type="NCBI Taxonomy" id="163714"/>
    <lineage>
        <taxon>Eukaryota</taxon>
        <taxon>Metazoa</taxon>
        <taxon>Ecdysozoa</taxon>
        <taxon>Arthropoda</taxon>
        <taxon>Crustacea</taxon>
        <taxon>Oligostraca</taxon>
        <taxon>Ostracoda</taxon>
        <taxon>Podocopa</taxon>
        <taxon>Podocopida</taxon>
        <taxon>Cytherocopina</taxon>
        <taxon>Cytheroidea</taxon>
        <taxon>Cytherideidae</taxon>
        <taxon>Cyprideis</taxon>
    </lineage>
</organism>
<dbReference type="InterPro" id="IPR023393">
    <property type="entry name" value="START-like_dom_sf"/>
</dbReference>
<dbReference type="SUPFAM" id="SSF55961">
    <property type="entry name" value="Bet v1-like"/>
    <property type="match status" value="1"/>
</dbReference>
<evidence type="ECO:0000313" key="2">
    <source>
        <dbReference type="EMBL" id="CAD7231530.1"/>
    </source>
</evidence>
<feature type="region of interest" description="Disordered" evidence="1">
    <location>
        <begin position="425"/>
        <end position="466"/>
    </location>
</feature>
<accession>A0A7R8ZTV2</accession>
<dbReference type="Pfam" id="PF01852">
    <property type="entry name" value="START"/>
    <property type="match status" value="1"/>
</dbReference>
<proteinExistence type="predicted"/>
<dbReference type="Gene3D" id="3.30.530.20">
    <property type="match status" value="1"/>
</dbReference>
<protein>
    <submittedName>
        <fullName evidence="2">Uncharacterized protein</fullName>
    </submittedName>
</protein>
<name>A0A7R8ZTV2_9CRUS</name>
<sequence>MRFPMRVTHRTWVPTNCSRILPSFLDSEQRFGFMIGQPWQCRLSNHTQIVYLLWNPKGGGLLNQRDAVTLYRAAYLPDGAYIVAEQSTKWKGRPETSDYVRAHTSLAGRIFEPVPGHPRKTKISVVSARPLFDQVAQASTPTVWNTLSSESNWQRALRVANALVHQMSSKISAIGDRTLDAIERNLLTSQSETRRSLQPYVRPPTMLISKKEDKFFDGKSITFPYPTPVTSPVDHGVDTSSEHSFYTGFQGIDSDLGERFQPANTKYLEGILHGLRIGLNQVDPINSEKEEFVQGFEDGAHVALHQLGRIPSLQLSSASSMSHSALYDEGFRMGFRSAANKLSSSWQVEPQASSSQQLALAPRMRAEGSTYVGLGRPSLGPYYSLNGPSAVFERSCCGRNRRNMMNKFLPSDAIPTAAFFRRGTEIPSVTDQSGGNEKRKKKKKKRKKKKKKKKVSSPRTSDEWQPIMLDNSGALHDTGIRVPPIEFVSLNAVDRNAEEETGSFVDETNGHAGPQFPGRRMKHHGQVLDEADDLTQNEYFLVTSGIKFAK</sequence>
<dbReference type="EMBL" id="OB663604">
    <property type="protein sequence ID" value="CAD7231530.1"/>
    <property type="molecule type" value="Genomic_DNA"/>
</dbReference>
<reference evidence="2" key="1">
    <citation type="submission" date="2020-11" db="EMBL/GenBank/DDBJ databases">
        <authorList>
            <person name="Tran Van P."/>
        </authorList>
    </citation>
    <scope>NUCLEOTIDE SEQUENCE</scope>
</reference>
<dbReference type="GO" id="GO:0008289">
    <property type="term" value="F:lipid binding"/>
    <property type="evidence" value="ECO:0007669"/>
    <property type="project" value="InterPro"/>
</dbReference>
<evidence type="ECO:0000256" key="1">
    <source>
        <dbReference type="SAM" id="MobiDB-lite"/>
    </source>
</evidence>
<dbReference type="AlphaFoldDB" id="A0A7R8ZTV2"/>
<feature type="compositionally biased region" description="Basic residues" evidence="1">
    <location>
        <begin position="438"/>
        <end position="456"/>
    </location>
</feature>
<dbReference type="PROSITE" id="PS50848">
    <property type="entry name" value="START"/>
    <property type="match status" value="1"/>
</dbReference>
<gene>
    <name evidence="2" type="ORF">CTOB1V02_LOCUS9377</name>
</gene>